<dbReference type="Proteomes" id="UP000002630">
    <property type="component" value="Linkage Group LG27"/>
</dbReference>
<evidence type="ECO:0000256" key="1">
    <source>
        <dbReference type="ARBA" id="ARBA00001946"/>
    </source>
</evidence>
<evidence type="ECO:0000256" key="5">
    <source>
        <dbReference type="ARBA" id="ARBA00022741"/>
    </source>
</evidence>
<dbReference type="SUPFAM" id="SSF52540">
    <property type="entry name" value="P-loop containing nucleoside triphosphate hydrolases"/>
    <property type="match status" value="1"/>
</dbReference>
<keyword evidence="9" id="KW-0131">Cell cycle</keyword>
<dbReference type="AlphaFoldDB" id="D8LHL3"/>
<dbReference type="PANTHER" id="PTHR11649">
    <property type="entry name" value="MSS1/TRME-RELATED GTP-BINDING PROTEIN"/>
    <property type="match status" value="1"/>
</dbReference>
<evidence type="ECO:0000313" key="11">
    <source>
        <dbReference type="EMBL" id="CBN79295.1"/>
    </source>
</evidence>
<dbReference type="OrthoDB" id="391988at2759"/>
<evidence type="ECO:0000256" key="4">
    <source>
        <dbReference type="ARBA" id="ARBA00022723"/>
    </source>
</evidence>
<proteinExistence type="inferred from homology"/>
<dbReference type="GO" id="GO:0046872">
    <property type="term" value="F:metal ion binding"/>
    <property type="evidence" value="ECO:0007669"/>
    <property type="project" value="UniProtKB-KW"/>
</dbReference>
<dbReference type="EMBL" id="FN648372">
    <property type="protein sequence ID" value="CBN79295.1"/>
    <property type="molecule type" value="Genomic_DNA"/>
</dbReference>
<keyword evidence="3" id="KW-0132">Cell division</keyword>
<accession>D8LHL3</accession>
<name>D8LHL3_ECTSI</name>
<keyword evidence="7" id="KW-0342">GTP-binding</keyword>
<dbReference type="GO" id="GO:0005525">
    <property type="term" value="F:GTP binding"/>
    <property type="evidence" value="ECO:0007669"/>
    <property type="project" value="UniProtKB-KW"/>
</dbReference>
<evidence type="ECO:0000259" key="10">
    <source>
        <dbReference type="PROSITE" id="PS51706"/>
    </source>
</evidence>
<dbReference type="InterPro" id="IPR006073">
    <property type="entry name" value="GTP-bd"/>
</dbReference>
<protein>
    <submittedName>
        <fullName evidence="11">YihA2, YihA/EngB-like GTPase</fullName>
    </submittedName>
</protein>
<dbReference type="InParanoid" id="D8LHL3"/>
<feature type="domain" description="EngB-type G" evidence="10">
    <location>
        <begin position="64"/>
        <end position="247"/>
    </location>
</feature>
<reference evidence="11 12" key="1">
    <citation type="journal article" date="2010" name="Nature">
        <title>The Ectocarpus genome and the independent evolution of multicellularity in brown algae.</title>
        <authorList>
            <person name="Cock J.M."/>
            <person name="Sterck L."/>
            <person name="Rouze P."/>
            <person name="Scornet D."/>
            <person name="Allen A.E."/>
            <person name="Amoutzias G."/>
            <person name="Anthouard V."/>
            <person name="Artiguenave F."/>
            <person name="Aury J.M."/>
            <person name="Badger J.H."/>
            <person name="Beszteri B."/>
            <person name="Billiau K."/>
            <person name="Bonnet E."/>
            <person name="Bothwell J.H."/>
            <person name="Bowler C."/>
            <person name="Boyen C."/>
            <person name="Brownlee C."/>
            <person name="Carrano C.J."/>
            <person name="Charrier B."/>
            <person name="Cho G.Y."/>
            <person name="Coelho S.M."/>
            <person name="Collen J."/>
            <person name="Corre E."/>
            <person name="Da Silva C."/>
            <person name="Delage L."/>
            <person name="Delaroque N."/>
            <person name="Dittami S.M."/>
            <person name="Doulbeau S."/>
            <person name="Elias M."/>
            <person name="Farnham G."/>
            <person name="Gachon C.M."/>
            <person name="Gschloessl B."/>
            <person name="Heesch S."/>
            <person name="Jabbari K."/>
            <person name="Jubin C."/>
            <person name="Kawai H."/>
            <person name="Kimura K."/>
            <person name="Kloareg B."/>
            <person name="Kupper F.C."/>
            <person name="Lang D."/>
            <person name="Le Bail A."/>
            <person name="Leblanc C."/>
            <person name="Lerouge P."/>
            <person name="Lohr M."/>
            <person name="Lopez P.J."/>
            <person name="Martens C."/>
            <person name="Maumus F."/>
            <person name="Michel G."/>
            <person name="Miranda-Saavedra D."/>
            <person name="Morales J."/>
            <person name="Moreau H."/>
            <person name="Motomura T."/>
            <person name="Nagasato C."/>
            <person name="Napoli C.A."/>
            <person name="Nelson D.R."/>
            <person name="Nyvall-Collen P."/>
            <person name="Peters A.F."/>
            <person name="Pommier C."/>
            <person name="Potin P."/>
            <person name="Poulain J."/>
            <person name="Quesneville H."/>
            <person name="Read B."/>
            <person name="Rensing S.A."/>
            <person name="Ritter A."/>
            <person name="Rousvoal S."/>
            <person name="Samanta M."/>
            <person name="Samson G."/>
            <person name="Schroeder D.C."/>
            <person name="Segurens B."/>
            <person name="Strittmatter M."/>
            <person name="Tonon T."/>
            <person name="Tregear J.W."/>
            <person name="Valentin K."/>
            <person name="von Dassow P."/>
            <person name="Yamagishi T."/>
            <person name="Van de Peer Y."/>
            <person name="Wincker P."/>
        </authorList>
    </citation>
    <scope>NUCLEOTIDE SEQUENCE [LARGE SCALE GENOMIC DNA]</scope>
    <source>
        <strain evidence="12">Ec32 / CCAP1310/4</strain>
    </source>
</reference>
<evidence type="ECO:0000256" key="6">
    <source>
        <dbReference type="ARBA" id="ARBA00022842"/>
    </source>
</evidence>
<evidence type="ECO:0000313" key="12">
    <source>
        <dbReference type="Proteomes" id="UP000002630"/>
    </source>
</evidence>
<dbReference type="PANTHER" id="PTHR11649:SF13">
    <property type="entry name" value="ENGB-TYPE G DOMAIN-CONTAINING PROTEIN"/>
    <property type="match status" value="1"/>
</dbReference>
<dbReference type="Pfam" id="PF01926">
    <property type="entry name" value="MMR_HSR1"/>
    <property type="match status" value="1"/>
</dbReference>
<evidence type="ECO:0000256" key="3">
    <source>
        <dbReference type="ARBA" id="ARBA00022618"/>
    </source>
</evidence>
<evidence type="ECO:0000256" key="8">
    <source>
        <dbReference type="ARBA" id="ARBA00023210"/>
    </source>
</evidence>
<keyword evidence="5" id="KW-0547">Nucleotide-binding</keyword>
<evidence type="ECO:0000256" key="9">
    <source>
        <dbReference type="ARBA" id="ARBA00023306"/>
    </source>
</evidence>
<dbReference type="CDD" id="cd01876">
    <property type="entry name" value="YihA_EngB"/>
    <property type="match status" value="1"/>
</dbReference>
<organism evidence="11 12">
    <name type="scientific">Ectocarpus siliculosus</name>
    <name type="common">Brown alga</name>
    <name type="synonym">Conferva siliculosa</name>
    <dbReference type="NCBI Taxonomy" id="2880"/>
    <lineage>
        <taxon>Eukaryota</taxon>
        <taxon>Sar</taxon>
        <taxon>Stramenopiles</taxon>
        <taxon>Ochrophyta</taxon>
        <taxon>PX clade</taxon>
        <taxon>Phaeophyceae</taxon>
        <taxon>Ectocarpales</taxon>
        <taxon>Ectocarpaceae</taxon>
        <taxon>Ectocarpus</taxon>
    </lineage>
</organism>
<comment type="similarity">
    <text evidence="2">Belongs to the TRAFAC class TrmE-Era-EngA-EngB-Septin-like GTPase superfamily. EngB GTPase family.</text>
</comment>
<evidence type="ECO:0000256" key="7">
    <source>
        <dbReference type="ARBA" id="ARBA00023134"/>
    </source>
</evidence>
<dbReference type="eggNOG" id="KOG2486">
    <property type="taxonomic scope" value="Eukaryota"/>
</dbReference>
<evidence type="ECO:0000256" key="2">
    <source>
        <dbReference type="ARBA" id="ARBA00009638"/>
    </source>
</evidence>
<keyword evidence="4" id="KW-0479">Metal-binding</keyword>
<dbReference type="GO" id="GO:0051301">
    <property type="term" value="P:cell division"/>
    <property type="evidence" value="ECO:0007669"/>
    <property type="project" value="UniProtKB-KW"/>
</dbReference>
<keyword evidence="6" id="KW-0460">Magnesium</keyword>
<dbReference type="InterPro" id="IPR019987">
    <property type="entry name" value="GTP-bd_ribosome_bio_YsxC"/>
</dbReference>
<dbReference type="OMA" id="WGALFDH"/>
<keyword evidence="8" id="KW-0717">Septation</keyword>
<dbReference type="PROSITE" id="PS51706">
    <property type="entry name" value="G_ENGB"/>
    <property type="match status" value="1"/>
</dbReference>
<dbReference type="STRING" id="2880.D8LHL3"/>
<gene>
    <name evidence="11" type="primary">YihA2</name>
    <name evidence="11" type="ORF">Esi_0197_0005</name>
</gene>
<dbReference type="NCBIfam" id="TIGR03598">
    <property type="entry name" value="GTPase_YsxC"/>
    <property type="match status" value="1"/>
</dbReference>
<keyword evidence="12" id="KW-1185">Reference proteome</keyword>
<dbReference type="InterPro" id="IPR027417">
    <property type="entry name" value="P-loop_NTPase"/>
</dbReference>
<sequence>MRSSAAFRRLRGQLSVATSSPWVWVATGVDPASAIHPPSRKRGSSLRGEYVSPASLNHELPTADTPEVAFIGRSNQGKSTLVGKLLKNPKLVRASKSPGCTKTVNYFALREGGAESPQAFLVDLPGYGFARESKRAVRGWNQAVGSYLEGRSSSVLRRTFVLVDGRHGLQPDDEQMLSFLSSRDVENMVVLTKVDKASPAQLVQSLEGAFQLAVHHPATLPIVHCISAHKGQGMGEFQNTLYGVSDL</sequence>
<dbReference type="HAMAP" id="MF_00321">
    <property type="entry name" value="GTPase_EngB"/>
    <property type="match status" value="1"/>
</dbReference>
<comment type="cofactor">
    <cofactor evidence="1">
        <name>Mg(2+)</name>
        <dbReference type="ChEBI" id="CHEBI:18420"/>
    </cofactor>
</comment>
<dbReference type="Gene3D" id="3.40.50.300">
    <property type="entry name" value="P-loop containing nucleotide triphosphate hydrolases"/>
    <property type="match status" value="1"/>
</dbReference>
<dbReference type="InterPro" id="IPR030393">
    <property type="entry name" value="G_ENGB_dom"/>
</dbReference>
<dbReference type="EMBL" id="FN649752">
    <property type="protein sequence ID" value="CBN79295.1"/>
    <property type="molecule type" value="Genomic_DNA"/>
</dbReference>